<dbReference type="PANTHER" id="PTHR11267:SF181">
    <property type="entry name" value="OPTOMOTOR-BLIND PROTEIN"/>
    <property type="match status" value="1"/>
</dbReference>
<evidence type="ECO:0000259" key="8">
    <source>
        <dbReference type="PROSITE" id="PS50252"/>
    </source>
</evidence>
<keyword evidence="3 6" id="KW-0238">DNA-binding</keyword>
<feature type="compositionally biased region" description="Basic and acidic residues" evidence="7">
    <location>
        <begin position="492"/>
        <end position="511"/>
    </location>
</feature>
<gene>
    <name evidence="9" type="ORF">MMEN_LOCUS10118</name>
</gene>
<feature type="compositionally biased region" description="Basic and acidic residues" evidence="7">
    <location>
        <begin position="314"/>
        <end position="326"/>
    </location>
</feature>
<dbReference type="EMBL" id="CAJRST010011112">
    <property type="protein sequence ID" value="CAG5918031.1"/>
    <property type="molecule type" value="Genomic_DNA"/>
</dbReference>
<dbReference type="CDD" id="cd20188">
    <property type="entry name" value="T-box_TBX2_3-like"/>
    <property type="match status" value="1"/>
</dbReference>
<dbReference type="PROSITE" id="PS01283">
    <property type="entry name" value="TBOX_1"/>
    <property type="match status" value="1"/>
</dbReference>
<dbReference type="GO" id="GO:0000785">
    <property type="term" value="C:chromatin"/>
    <property type="evidence" value="ECO:0007669"/>
    <property type="project" value="TreeGrafter"/>
</dbReference>
<evidence type="ECO:0000256" key="1">
    <source>
        <dbReference type="ARBA" id="ARBA00004123"/>
    </source>
</evidence>
<evidence type="ECO:0000313" key="10">
    <source>
        <dbReference type="Proteomes" id="UP000677803"/>
    </source>
</evidence>
<keyword evidence="5 6" id="KW-0539">Nucleus</keyword>
<dbReference type="AlphaFoldDB" id="A0A8S4B262"/>
<dbReference type="GO" id="GO:0045893">
    <property type="term" value="P:positive regulation of DNA-templated transcription"/>
    <property type="evidence" value="ECO:0007669"/>
    <property type="project" value="InterPro"/>
</dbReference>
<evidence type="ECO:0000256" key="3">
    <source>
        <dbReference type="ARBA" id="ARBA00023125"/>
    </source>
</evidence>
<dbReference type="InterPro" id="IPR048387">
    <property type="entry name" value="TBX2_3_RD"/>
</dbReference>
<dbReference type="Pfam" id="PF00907">
    <property type="entry name" value="T-box"/>
    <property type="match status" value="1"/>
</dbReference>
<protein>
    <submittedName>
        <fullName evidence="9">(Atlantic silverside) hypothetical protein</fullName>
    </submittedName>
</protein>
<dbReference type="Proteomes" id="UP000677803">
    <property type="component" value="Unassembled WGS sequence"/>
</dbReference>
<dbReference type="Gene3D" id="2.60.40.820">
    <property type="entry name" value="Transcription factor, T-box"/>
    <property type="match status" value="1"/>
</dbReference>
<dbReference type="SUPFAM" id="SSF49417">
    <property type="entry name" value="p53-like transcription factors"/>
    <property type="match status" value="1"/>
</dbReference>
<dbReference type="OrthoDB" id="7442607at2759"/>
<dbReference type="InterPro" id="IPR018186">
    <property type="entry name" value="TF_T-box_CS"/>
</dbReference>
<dbReference type="GO" id="GO:0001708">
    <property type="term" value="P:cell fate specification"/>
    <property type="evidence" value="ECO:0007669"/>
    <property type="project" value="TreeGrafter"/>
</dbReference>
<dbReference type="FunFam" id="2.60.40.820:FF:000003">
    <property type="entry name" value="T-box transcription factor TBX3"/>
    <property type="match status" value="1"/>
</dbReference>
<comment type="subcellular location">
    <subcellularLocation>
        <location evidence="1 6">Nucleus</location>
    </subcellularLocation>
</comment>
<organism evidence="9 10">
    <name type="scientific">Menidia menidia</name>
    <name type="common">Atlantic silverside</name>
    <dbReference type="NCBI Taxonomy" id="238744"/>
    <lineage>
        <taxon>Eukaryota</taxon>
        <taxon>Metazoa</taxon>
        <taxon>Chordata</taxon>
        <taxon>Craniata</taxon>
        <taxon>Vertebrata</taxon>
        <taxon>Euteleostomi</taxon>
        <taxon>Actinopterygii</taxon>
        <taxon>Neopterygii</taxon>
        <taxon>Teleostei</taxon>
        <taxon>Neoteleostei</taxon>
        <taxon>Acanthomorphata</taxon>
        <taxon>Ovalentaria</taxon>
        <taxon>Atherinomorphae</taxon>
        <taxon>Atheriniformes</taxon>
        <taxon>Atherinopsidae</taxon>
        <taxon>Menidiinae</taxon>
        <taxon>Menidia</taxon>
    </lineage>
</organism>
<dbReference type="GO" id="GO:0005634">
    <property type="term" value="C:nucleus"/>
    <property type="evidence" value="ECO:0007669"/>
    <property type="project" value="UniProtKB-SubCell"/>
</dbReference>
<dbReference type="GO" id="GO:0000981">
    <property type="term" value="F:DNA-binding transcription factor activity, RNA polymerase II-specific"/>
    <property type="evidence" value="ECO:0007669"/>
    <property type="project" value="TreeGrafter"/>
</dbReference>
<evidence type="ECO:0000256" key="7">
    <source>
        <dbReference type="SAM" id="MobiDB-lite"/>
    </source>
</evidence>
<evidence type="ECO:0000256" key="2">
    <source>
        <dbReference type="ARBA" id="ARBA00023015"/>
    </source>
</evidence>
<evidence type="ECO:0000256" key="5">
    <source>
        <dbReference type="ARBA" id="ARBA00023242"/>
    </source>
</evidence>
<evidence type="ECO:0000313" key="9">
    <source>
        <dbReference type="EMBL" id="CAG5918031.1"/>
    </source>
</evidence>
<evidence type="ECO:0000256" key="4">
    <source>
        <dbReference type="ARBA" id="ARBA00023163"/>
    </source>
</evidence>
<dbReference type="PANTHER" id="PTHR11267">
    <property type="entry name" value="T-BOX PROTEIN-RELATED"/>
    <property type="match status" value="1"/>
</dbReference>
<comment type="caution">
    <text evidence="9">The sequence shown here is derived from an EMBL/GenBank/DDBJ whole genome shotgun (WGS) entry which is preliminary data.</text>
</comment>
<dbReference type="InterPro" id="IPR036960">
    <property type="entry name" value="T-box_sf"/>
</dbReference>
<keyword evidence="10" id="KW-1185">Reference proteome</keyword>
<dbReference type="GO" id="GO:0000978">
    <property type="term" value="F:RNA polymerase II cis-regulatory region sequence-specific DNA binding"/>
    <property type="evidence" value="ECO:0007669"/>
    <property type="project" value="InterPro"/>
</dbReference>
<dbReference type="PROSITE" id="PS01264">
    <property type="entry name" value="TBOX_2"/>
    <property type="match status" value="1"/>
</dbReference>
<feature type="domain" description="T-box" evidence="8">
    <location>
        <begin position="73"/>
        <end position="251"/>
    </location>
</feature>
<comment type="caution">
    <text evidence="6">Lacks conserved residue(s) required for the propagation of feature annotation.</text>
</comment>
<sequence>MRSFSKLRIPGEDAPTIPSGVRDAAILGAVLYPAPPVSHPGLDFPRRAPAEPPVFCRPFQIGEMTNDDPVVYLEASDLWRQFHKCGTEMVITKSGRRMFPPLKTRCAGMDRKAKYILLMDIVAADDCRYKFQSSHWVVAGKADPEMPKRMYVHPDSPATGEQWMSKVVNFHKLKLTNNISDKHGFTILNSMHKYQPRFHVVKANDIMQLPYSTFRTYVFAETQFIAVTAYQNEKITQLKIDNNPFAKGFRDTGNGRREKRQVKLQLSLQRFKEMHLTEGKNDPLKYSIKHSDNIKSSEDAYGSESDQDNPEQDPEPKVRKTQREADPGSGGNPEVRGNRLTSPGDSDEEPVGRLSSCVVSPGLNRTLWDLSMSSGLLHAAQVDAWYRGAPPDPARTPFPISPQQHALEQDLLSLPPYAGLLFYPYSNICAASAHYLLPHRSKPDFKTCPDAHSCRFCPSQMISSFVPPVGESNVKYLNEELPLGPKLGQKTQVDEGRVDSSLEESRTEKEY</sequence>
<accession>A0A8S4B262</accession>
<dbReference type="InterPro" id="IPR001699">
    <property type="entry name" value="TF_T-box"/>
</dbReference>
<name>A0A8S4B262_9TELE</name>
<dbReference type="PRINTS" id="PR00937">
    <property type="entry name" value="TBOX"/>
</dbReference>
<keyword evidence="2" id="KW-0805">Transcription regulation</keyword>
<evidence type="ECO:0000256" key="6">
    <source>
        <dbReference type="PROSITE-ProRule" id="PRU00201"/>
    </source>
</evidence>
<feature type="region of interest" description="Disordered" evidence="7">
    <location>
        <begin position="294"/>
        <end position="354"/>
    </location>
</feature>
<dbReference type="Pfam" id="PF20627">
    <property type="entry name" value="TBX2-3_RD"/>
    <property type="match status" value="1"/>
</dbReference>
<reference evidence="9" key="1">
    <citation type="submission" date="2021-05" db="EMBL/GenBank/DDBJ databases">
        <authorList>
            <person name="Tigano A."/>
        </authorList>
    </citation>
    <scope>NUCLEOTIDE SEQUENCE</scope>
</reference>
<feature type="region of interest" description="Disordered" evidence="7">
    <location>
        <begin position="484"/>
        <end position="511"/>
    </location>
</feature>
<dbReference type="SMART" id="SM00425">
    <property type="entry name" value="TBOX"/>
    <property type="match status" value="1"/>
</dbReference>
<proteinExistence type="predicted"/>
<dbReference type="InterPro" id="IPR046360">
    <property type="entry name" value="T-box_DNA-bd"/>
</dbReference>
<dbReference type="PROSITE" id="PS50252">
    <property type="entry name" value="TBOX_3"/>
    <property type="match status" value="1"/>
</dbReference>
<keyword evidence="4" id="KW-0804">Transcription</keyword>
<dbReference type="InterPro" id="IPR008967">
    <property type="entry name" value="p53-like_TF_DNA-bd_sf"/>
</dbReference>